<dbReference type="GO" id="GO:0005615">
    <property type="term" value="C:extracellular space"/>
    <property type="evidence" value="ECO:0007669"/>
    <property type="project" value="TreeGrafter"/>
</dbReference>
<feature type="signal peptide" evidence="6">
    <location>
        <begin position="1"/>
        <end position="28"/>
    </location>
</feature>
<dbReference type="Proteomes" id="UP000515159">
    <property type="component" value="Chromosome 3"/>
</dbReference>
<dbReference type="InParanoid" id="A0A6P8R0N6"/>
<dbReference type="Pfam" id="PF05612">
    <property type="entry name" value="Leg1"/>
    <property type="match status" value="1"/>
</dbReference>
<reference evidence="8" key="1">
    <citation type="submission" date="2025-08" db="UniProtKB">
        <authorList>
            <consortium name="RefSeq"/>
        </authorList>
    </citation>
    <scope>IDENTIFICATION</scope>
</reference>
<dbReference type="FunCoup" id="A0A6P8R0N6">
    <property type="interactions" value="144"/>
</dbReference>
<evidence type="ECO:0000256" key="6">
    <source>
        <dbReference type="SAM" id="SignalP"/>
    </source>
</evidence>
<dbReference type="AlphaFoldDB" id="A0A6P8R0N6"/>
<keyword evidence="4 6" id="KW-0732">Signal</keyword>
<comment type="subcellular location">
    <subcellularLocation>
        <location evidence="1">Secreted</location>
    </subcellularLocation>
</comment>
<dbReference type="CTD" id="125634881"/>
<evidence type="ECO:0000256" key="2">
    <source>
        <dbReference type="ARBA" id="ARBA00009122"/>
    </source>
</evidence>
<dbReference type="PANTHER" id="PTHR18820:SF1">
    <property type="entry name" value="PROTEIN LEG1 HOMOLOG"/>
    <property type="match status" value="1"/>
</dbReference>
<evidence type="ECO:0000313" key="8">
    <source>
        <dbReference type="RefSeq" id="XP_033793523.1"/>
    </source>
</evidence>
<keyword evidence="7" id="KW-1185">Reference proteome</keyword>
<dbReference type="KEGG" id="gsh:117357259"/>
<dbReference type="OrthoDB" id="17046at2759"/>
<dbReference type="RefSeq" id="XP_033793523.1">
    <property type="nucleotide sequence ID" value="XM_033937632.1"/>
</dbReference>
<evidence type="ECO:0000256" key="4">
    <source>
        <dbReference type="ARBA" id="ARBA00022729"/>
    </source>
</evidence>
<evidence type="ECO:0000256" key="1">
    <source>
        <dbReference type="ARBA" id="ARBA00004613"/>
    </source>
</evidence>
<keyword evidence="5" id="KW-0325">Glycoprotein</keyword>
<sequence>MACWCLPGVLKHAALLVVLITKSQRSSADNGFPPLWDQVTDTLESFATQENEVVINPWMYLERMAMYKVVLNKTAKYFSTLGSDNSGNMLWGLTLQHGWQLYTGMNYYLSVLPFLAAAAADIFENSPPYPIEIVPPAINTMDFCYNIAGCNSSFPDVMTKWEQFYQVLSYHWFTAKHPHLKKVRLYRYQTCDICSQLTSWDTVAGLSYLSSSEEEFGKAWAANVEYIAVTHFATNFQNTNNLQSVLPPQMLKNGDTSPLILNFSIKQNKVLFVLIEIYDLNQSTGGQMLKAWKKAMCSEKGRSEGRQLLQNIATHFMDAAWNVLLILTELIINVNCPV</sequence>
<feature type="chain" id="PRO_5028206013" evidence="6">
    <location>
        <begin position="29"/>
        <end position="338"/>
    </location>
</feature>
<evidence type="ECO:0000313" key="7">
    <source>
        <dbReference type="Proteomes" id="UP000515159"/>
    </source>
</evidence>
<dbReference type="PANTHER" id="PTHR18820">
    <property type="entry name" value="LEG1"/>
    <property type="match status" value="1"/>
</dbReference>
<protein>
    <submittedName>
        <fullName evidence="8">Protein LEG1 homolog</fullName>
    </submittedName>
</protein>
<evidence type="ECO:0000256" key="5">
    <source>
        <dbReference type="ARBA" id="ARBA00023180"/>
    </source>
</evidence>
<name>A0A6P8R0N6_GEOSA</name>
<proteinExistence type="inferred from homology"/>
<dbReference type="InterPro" id="IPR008499">
    <property type="entry name" value="Leg1"/>
</dbReference>
<evidence type="ECO:0000256" key="3">
    <source>
        <dbReference type="ARBA" id="ARBA00022525"/>
    </source>
</evidence>
<dbReference type="GeneID" id="117357259"/>
<comment type="similarity">
    <text evidence="2">Belongs to the LEG1 family.</text>
</comment>
<gene>
    <name evidence="8" type="primary">C3H6orf58</name>
</gene>
<accession>A0A6P8R0N6</accession>
<organism evidence="7 8">
    <name type="scientific">Geotrypetes seraphini</name>
    <name type="common">Gaboon caecilian</name>
    <name type="synonym">Caecilia seraphini</name>
    <dbReference type="NCBI Taxonomy" id="260995"/>
    <lineage>
        <taxon>Eukaryota</taxon>
        <taxon>Metazoa</taxon>
        <taxon>Chordata</taxon>
        <taxon>Craniata</taxon>
        <taxon>Vertebrata</taxon>
        <taxon>Euteleostomi</taxon>
        <taxon>Amphibia</taxon>
        <taxon>Gymnophiona</taxon>
        <taxon>Geotrypetes</taxon>
    </lineage>
</organism>
<keyword evidence="3" id="KW-0964">Secreted</keyword>